<organism evidence="2 3">
    <name type="scientific">Hymenobacter tibetensis</name>
    <dbReference type="NCBI Taxonomy" id="497967"/>
    <lineage>
        <taxon>Bacteria</taxon>
        <taxon>Pseudomonadati</taxon>
        <taxon>Bacteroidota</taxon>
        <taxon>Cytophagia</taxon>
        <taxon>Cytophagales</taxon>
        <taxon>Hymenobacteraceae</taxon>
        <taxon>Hymenobacter</taxon>
    </lineage>
</organism>
<keyword evidence="3" id="KW-1185">Reference proteome</keyword>
<dbReference type="Gene3D" id="3.40.50.12780">
    <property type="entry name" value="N-terminal domain of ligase-like"/>
    <property type="match status" value="1"/>
</dbReference>
<reference evidence="2 3" key="1">
    <citation type="submission" date="2022-03" db="EMBL/GenBank/DDBJ databases">
        <title>Hymenobactersp. isolated from the air.</title>
        <authorList>
            <person name="Won M."/>
            <person name="Kwon S.-W."/>
        </authorList>
    </citation>
    <scope>NUCLEOTIDE SEQUENCE [LARGE SCALE GENOMIC DNA]</scope>
    <source>
        <strain evidence="2 3">KACC 21982</strain>
    </source>
</reference>
<dbReference type="InterPro" id="IPR042099">
    <property type="entry name" value="ANL_N_sf"/>
</dbReference>
<gene>
    <name evidence="2" type="ORF">MTX78_22430</name>
</gene>
<evidence type="ECO:0000313" key="2">
    <source>
        <dbReference type="EMBL" id="UOG74858.1"/>
    </source>
</evidence>
<dbReference type="Pfam" id="PF00501">
    <property type="entry name" value="AMP-binding"/>
    <property type="match status" value="1"/>
</dbReference>
<proteinExistence type="predicted"/>
<dbReference type="PROSITE" id="PS00455">
    <property type="entry name" value="AMP_BINDING"/>
    <property type="match status" value="1"/>
</dbReference>
<accession>A0ABY4D4I2</accession>
<dbReference type="EMBL" id="CP094669">
    <property type="protein sequence ID" value="UOG74858.1"/>
    <property type="molecule type" value="Genomic_DNA"/>
</dbReference>
<evidence type="ECO:0000313" key="3">
    <source>
        <dbReference type="Proteomes" id="UP000831113"/>
    </source>
</evidence>
<feature type="domain" description="AMP-dependent synthetase/ligase" evidence="1">
    <location>
        <begin position="11"/>
        <end position="361"/>
    </location>
</feature>
<dbReference type="PANTHER" id="PTHR43201:SF32">
    <property type="entry name" value="2-SUCCINYLBENZOATE--COA LIGASE, CHLOROPLASTIC_PEROXISOMAL"/>
    <property type="match status" value="1"/>
</dbReference>
<dbReference type="Proteomes" id="UP000831113">
    <property type="component" value="Chromosome"/>
</dbReference>
<dbReference type="InterPro" id="IPR020845">
    <property type="entry name" value="AMP-binding_CS"/>
</dbReference>
<evidence type="ECO:0000259" key="1">
    <source>
        <dbReference type="Pfam" id="PF00501"/>
    </source>
</evidence>
<dbReference type="SUPFAM" id="SSF56801">
    <property type="entry name" value="Acetyl-CoA synthetase-like"/>
    <property type="match status" value="1"/>
</dbReference>
<dbReference type="RefSeq" id="WP_243798506.1">
    <property type="nucleotide sequence ID" value="NZ_CP094669.1"/>
</dbReference>
<sequence>MNLNYFELIRTTLAQQPDQVCIVWPATVGSSVAAESYTARSILNRVGEYHENLLAHGVQAGNPVVLALPVSVELICALLAVMALGATPVLPPAGSSVGQIARLARKSGAGVVMVASPVGLLGRMAARAFGVRICVGTPSVRVAAPWATAAVSAQQAALVSHSSGSTGAAKAIRRSHQVLRAQHEAIKAVFPPWPGQRDFPLFPNILLHNLAAGVVSVLPAVPWAAMQHLDPARIIAQLVHERVQTLTGNAFYFSALLTYLRQHLVALPEVVAVGIGGSPVPEPLAQEMRQFFPNATVHIIYGSSEAEPIAVRPVCTPAPNPLAGYCVGTIQAGLEWRIELLGHLNRGHAVGELWVRGAHVATAPGHWLRTGDYGYVADNQLFLTGRQGNERVHEGVQHYQIEQLLYHLPGVERVAARSDAAGFTVFVQGSVSSETVQETMAKNFPPACCLAVHLRSSLPVDARHHSKILYSQLR</sequence>
<dbReference type="PANTHER" id="PTHR43201">
    <property type="entry name" value="ACYL-COA SYNTHETASE"/>
    <property type="match status" value="1"/>
</dbReference>
<dbReference type="InterPro" id="IPR000873">
    <property type="entry name" value="AMP-dep_synth/lig_dom"/>
</dbReference>
<name>A0ABY4D4I2_9BACT</name>
<protein>
    <submittedName>
        <fullName evidence="2">AMP-binding protein</fullName>
    </submittedName>
</protein>